<dbReference type="PANTHER" id="PTHR43543">
    <property type="entry name" value="MALONIC SEMIALDEHYDE REDUCTASE RUTE-RELATED"/>
    <property type="match status" value="1"/>
</dbReference>
<organism evidence="8 9">
    <name type="scientific">Rhodanobacter caeni</name>
    <dbReference type="NCBI Taxonomy" id="657654"/>
    <lineage>
        <taxon>Bacteria</taxon>
        <taxon>Pseudomonadati</taxon>
        <taxon>Pseudomonadota</taxon>
        <taxon>Gammaproteobacteria</taxon>
        <taxon>Lysobacterales</taxon>
        <taxon>Rhodanobacteraceae</taxon>
        <taxon>Rhodanobacter</taxon>
    </lineage>
</organism>
<dbReference type="RefSeq" id="WP_343882044.1">
    <property type="nucleotide sequence ID" value="NZ_BAAAFO010000002.1"/>
</dbReference>
<evidence type="ECO:0000313" key="8">
    <source>
        <dbReference type="EMBL" id="GAA0251860.1"/>
    </source>
</evidence>
<evidence type="ECO:0000256" key="3">
    <source>
        <dbReference type="ARBA" id="ARBA00022857"/>
    </source>
</evidence>
<dbReference type="NCBIfam" id="NF003768">
    <property type="entry name" value="PRK05365.1"/>
    <property type="match status" value="1"/>
</dbReference>
<comment type="cofactor">
    <cofactor evidence="6">
        <name>FMN</name>
        <dbReference type="ChEBI" id="CHEBI:58210"/>
    </cofactor>
</comment>
<comment type="caution">
    <text evidence="8">The sequence shown here is derived from an EMBL/GenBank/DDBJ whole genome shotgun (WGS) entry which is preliminary data.</text>
</comment>
<accession>A0ABN0UIK4</accession>
<evidence type="ECO:0000259" key="7">
    <source>
        <dbReference type="Pfam" id="PF00881"/>
    </source>
</evidence>
<evidence type="ECO:0000256" key="1">
    <source>
        <dbReference type="ARBA" id="ARBA00022630"/>
    </source>
</evidence>
<feature type="domain" description="Nitroreductase" evidence="7">
    <location>
        <begin position="24"/>
        <end position="158"/>
    </location>
</feature>
<evidence type="ECO:0000256" key="4">
    <source>
        <dbReference type="ARBA" id="ARBA00023002"/>
    </source>
</evidence>
<dbReference type="InterPro" id="IPR000415">
    <property type="entry name" value="Nitroreductase-like"/>
</dbReference>
<dbReference type="EC" id="1.-.-.-" evidence="6"/>
<dbReference type="Pfam" id="PF00881">
    <property type="entry name" value="Nitroreductase"/>
    <property type="match status" value="1"/>
</dbReference>
<sequence>MSDSLSELALDQLFREARTFNAWLPQEVSDEQLHRLYELAKFGPTSANASPMRVVFVKSAEAKAKLAPHLSEGNRAKTMEAPVTAIVGTDHAFYERLPQLFPHADARSWFVGNQPLIDATAFRNSSLQGAYLLMAARALGLDCGPMSGFDQAGVDAAFFAGTAIKSNFLIAIGHGDRSRNFFPRSPRLSFDEACRIA</sequence>
<evidence type="ECO:0000256" key="2">
    <source>
        <dbReference type="ARBA" id="ARBA00022643"/>
    </source>
</evidence>
<keyword evidence="5 6" id="KW-0520">NAD</keyword>
<keyword evidence="3 6" id="KW-0521">NADP</keyword>
<dbReference type="Gene3D" id="3.40.109.10">
    <property type="entry name" value="NADH Oxidase"/>
    <property type="match status" value="1"/>
</dbReference>
<comment type="similarity">
    <text evidence="6">Belongs to the nitroreductase family. HadB/RutE subfamily.</text>
</comment>
<dbReference type="CDD" id="cd02148">
    <property type="entry name" value="RutE-like"/>
    <property type="match status" value="1"/>
</dbReference>
<protein>
    <recommendedName>
        <fullName evidence="6">Putative NADH dehydrogenase/NAD(P)H nitroreductase GCM10009126_16520</fullName>
        <ecNumber evidence="6">1.-.-.-</ecNumber>
    </recommendedName>
</protein>
<reference evidence="8 9" key="1">
    <citation type="journal article" date="2019" name="Int. J. Syst. Evol. Microbiol.">
        <title>The Global Catalogue of Microorganisms (GCM) 10K type strain sequencing project: providing services to taxonomists for standard genome sequencing and annotation.</title>
        <authorList>
            <consortium name="The Broad Institute Genomics Platform"/>
            <consortium name="The Broad Institute Genome Sequencing Center for Infectious Disease"/>
            <person name="Wu L."/>
            <person name="Ma J."/>
        </authorList>
    </citation>
    <scope>NUCLEOTIDE SEQUENCE [LARGE SCALE GENOMIC DNA]</scope>
    <source>
        <strain evidence="8 9">JCM 16242</strain>
    </source>
</reference>
<keyword evidence="1 6" id="KW-0285">Flavoprotein</keyword>
<keyword evidence="9" id="KW-1185">Reference proteome</keyword>
<dbReference type="SUPFAM" id="SSF55469">
    <property type="entry name" value="FMN-dependent nitroreductase-like"/>
    <property type="match status" value="1"/>
</dbReference>
<dbReference type="Proteomes" id="UP001500657">
    <property type="component" value="Unassembled WGS sequence"/>
</dbReference>
<dbReference type="HAMAP" id="MF_01204">
    <property type="entry name" value="Oxidoreductase_RutE_HadB"/>
    <property type="match status" value="1"/>
</dbReference>
<dbReference type="InterPro" id="IPR029479">
    <property type="entry name" value="Nitroreductase"/>
</dbReference>
<dbReference type="InterPro" id="IPR023936">
    <property type="entry name" value="RutE-like"/>
</dbReference>
<dbReference type="InterPro" id="IPR050461">
    <property type="entry name" value="Nitroreductase_HadB/RutE"/>
</dbReference>
<name>A0ABN0UIK4_9GAMM</name>
<keyword evidence="2 6" id="KW-0288">FMN</keyword>
<evidence type="ECO:0000256" key="6">
    <source>
        <dbReference type="HAMAP-Rule" id="MF_01204"/>
    </source>
</evidence>
<dbReference type="PANTHER" id="PTHR43543:SF1">
    <property type="entry name" value="MALONIC SEMIALDEHYDE REDUCTASE RUTE-RELATED"/>
    <property type="match status" value="1"/>
</dbReference>
<keyword evidence="4 6" id="KW-0560">Oxidoreductase</keyword>
<proteinExistence type="inferred from homology"/>
<evidence type="ECO:0000313" key="9">
    <source>
        <dbReference type="Proteomes" id="UP001500657"/>
    </source>
</evidence>
<gene>
    <name evidence="8" type="ORF">GCM10009126_16520</name>
</gene>
<dbReference type="EMBL" id="BAAAFO010000002">
    <property type="protein sequence ID" value="GAA0251860.1"/>
    <property type="molecule type" value="Genomic_DNA"/>
</dbReference>
<evidence type="ECO:0000256" key="5">
    <source>
        <dbReference type="ARBA" id="ARBA00023027"/>
    </source>
</evidence>